<accession>A0ABV6C3R7</accession>
<comment type="function">
    <text evidence="1">May be involved in the formation or repair of [Fe-S] clusters present in iron-sulfur proteins.</text>
</comment>
<keyword evidence="5" id="KW-1185">Reference proteome</keyword>
<feature type="region of interest" description="Disordered" evidence="2">
    <location>
        <begin position="97"/>
        <end position="124"/>
    </location>
</feature>
<reference evidence="4 5" key="1">
    <citation type="submission" date="2024-09" db="EMBL/GenBank/DDBJ databases">
        <authorList>
            <person name="Sun Q."/>
            <person name="Mori K."/>
        </authorList>
    </citation>
    <scope>NUCLEOTIDE SEQUENCE [LARGE SCALE GENOMIC DNA]</scope>
    <source>
        <strain evidence="4 5">JCM 15389</strain>
    </source>
</reference>
<gene>
    <name evidence="4" type="ORF">ACFFRE_09305</name>
</gene>
<dbReference type="SUPFAM" id="SSF117916">
    <property type="entry name" value="Fe-S cluster assembly (FSCA) domain-like"/>
    <property type="match status" value="1"/>
</dbReference>
<dbReference type="PANTHER" id="PTHR11178:SF51">
    <property type="entry name" value="FE_S BIOGENESIS PROTEIN NFUA"/>
    <property type="match status" value="1"/>
</dbReference>
<dbReference type="InterPro" id="IPR001075">
    <property type="entry name" value="NIF_FeS_clus_asmbl_NifU_C"/>
</dbReference>
<dbReference type="Proteomes" id="UP001589788">
    <property type="component" value="Unassembled WGS sequence"/>
</dbReference>
<protein>
    <submittedName>
        <fullName evidence="4">NifU family protein</fullName>
    </submittedName>
</protein>
<proteinExistence type="predicted"/>
<evidence type="ECO:0000259" key="3">
    <source>
        <dbReference type="Pfam" id="PF01106"/>
    </source>
</evidence>
<dbReference type="Gene3D" id="3.30.300.130">
    <property type="entry name" value="Fe-S cluster assembly (FSCA)"/>
    <property type="match status" value="1"/>
</dbReference>
<sequence>MPENTVTAAGPVLAITEAALSVVKQARDAEADADRLALWVEVTGAQGGSYTYDIYFQATADAGPRDEVQEVGGLAVVVPARSVARLQGARLDWSDEGEGGLVIVNPNTPPASERPAPPPGDLDSDLARRVQAVLEEQINPAIAAHGGRADLVSVDGTVVYLQLGGGCQGCGLAAVTLSQGIEVALRDEIPEITEVVDVTDHASGENPYFTSSKK</sequence>
<dbReference type="SUPFAM" id="SSF89360">
    <property type="entry name" value="HesB-like domain"/>
    <property type="match status" value="1"/>
</dbReference>
<evidence type="ECO:0000313" key="4">
    <source>
        <dbReference type="EMBL" id="MFC0082338.1"/>
    </source>
</evidence>
<organism evidence="4 5">
    <name type="scientific">Aciditerrimonas ferrireducens</name>
    <dbReference type="NCBI Taxonomy" id="667306"/>
    <lineage>
        <taxon>Bacteria</taxon>
        <taxon>Bacillati</taxon>
        <taxon>Actinomycetota</taxon>
        <taxon>Acidimicrobiia</taxon>
        <taxon>Acidimicrobiales</taxon>
        <taxon>Acidimicrobiaceae</taxon>
        <taxon>Aciditerrimonas</taxon>
    </lineage>
</organism>
<dbReference type="Pfam" id="PF01106">
    <property type="entry name" value="NifU"/>
    <property type="match status" value="1"/>
</dbReference>
<name>A0ABV6C3R7_9ACTN</name>
<dbReference type="EMBL" id="JBHLYQ010000091">
    <property type="protein sequence ID" value="MFC0082338.1"/>
    <property type="molecule type" value="Genomic_DNA"/>
</dbReference>
<comment type="caution">
    <text evidence="4">The sequence shown here is derived from an EMBL/GenBank/DDBJ whole genome shotgun (WGS) entry which is preliminary data.</text>
</comment>
<feature type="domain" description="NIF system FeS cluster assembly NifU C-terminal" evidence="3">
    <location>
        <begin position="130"/>
        <end position="196"/>
    </location>
</feature>
<evidence type="ECO:0000256" key="1">
    <source>
        <dbReference type="ARBA" id="ARBA00049958"/>
    </source>
</evidence>
<dbReference type="PANTHER" id="PTHR11178">
    <property type="entry name" value="IRON-SULFUR CLUSTER SCAFFOLD PROTEIN NFU-RELATED"/>
    <property type="match status" value="1"/>
</dbReference>
<evidence type="ECO:0000313" key="5">
    <source>
        <dbReference type="Proteomes" id="UP001589788"/>
    </source>
</evidence>
<dbReference type="InterPro" id="IPR034904">
    <property type="entry name" value="FSCA_dom_sf"/>
</dbReference>
<evidence type="ECO:0000256" key="2">
    <source>
        <dbReference type="SAM" id="MobiDB-lite"/>
    </source>
</evidence>
<dbReference type="RefSeq" id="WP_377789887.1">
    <property type="nucleotide sequence ID" value="NZ_JBHLYQ010000091.1"/>
</dbReference>
<dbReference type="InterPro" id="IPR035903">
    <property type="entry name" value="HesB-like_dom_sf"/>
</dbReference>
<dbReference type="Gene3D" id="2.60.300.12">
    <property type="entry name" value="HesB-like domain"/>
    <property type="match status" value="1"/>
</dbReference>